<keyword evidence="2" id="KW-0812">Transmembrane</keyword>
<dbReference type="AlphaFoldDB" id="A0A6A6S0A1"/>
<keyword evidence="2" id="KW-0472">Membrane</keyword>
<keyword evidence="3" id="KW-0732">Signal</keyword>
<feature type="region of interest" description="Disordered" evidence="1">
    <location>
        <begin position="341"/>
        <end position="361"/>
    </location>
</feature>
<keyword evidence="2" id="KW-1133">Transmembrane helix</keyword>
<dbReference type="Proteomes" id="UP000799753">
    <property type="component" value="Unassembled WGS sequence"/>
</dbReference>
<reference evidence="4" key="1">
    <citation type="journal article" date="2020" name="Stud. Mycol.">
        <title>101 Dothideomycetes genomes: a test case for predicting lifestyles and emergence of pathogens.</title>
        <authorList>
            <person name="Haridas S."/>
            <person name="Albert R."/>
            <person name="Binder M."/>
            <person name="Bloem J."/>
            <person name="Labutti K."/>
            <person name="Salamov A."/>
            <person name="Andreopoulos B."/>
            <person name="Baker S."/>
            <person name="Barry K."/>
            <person name="Bills G."/>
            <person name="Bluhm B."/>
            <person name="Cannon C."/>
            <person name="Castanera R."/>
            <person name="Culley D."/>
            <person name="Daum C."/>
            <person name="Ezra D."/>
            <person name="Gonzalez J."/>
            <person name="Henrissat B."/>
            <person name="Kuo A."/>
            <person name="Liang C."/>
            <person name="Lipzen A."/>
            <person name="Lutzoni F."/>
            <person name="Magnuson J."/>
            <person name="Mondo S."/>
            <person name="Nolan M."/>
            <person name="Ohm R."/>
            <person name="Pangilinan J."/>
            <person name="Park H.-J."/>
            <person name="Ramirez L."/>
            <person name="Alfaro M."/>
            <person name="Sun H."/>
            <person name="Tritt A."/>
            <person name="Yoshinaga Y."/>
            <person name="Zwiers L.-H."/>
            <person name="Turgeon B."/>
            <person name="Goodwin S."/>
            <person name="Spatafora J."/>
            <person name="Crous P."/>
            <person name="Grigoriev I."/>
        </authorList>
    </citation>
    <scope>NUCLEOTIDE SEQUENCE</scope>
    <source>
        <strain evidence="4">CBS 473.64</strain>
    </source>
</reference>
<evidence type="ECO:0000313" key="5">
    <source>
        <dbReference type="Proteomes" id="UP000799753"/>
    </source>
</evidence>
<feature type="region of interest" description="Disordered" evidence="1">
    <location>
        <begin position="446"/>
        <end position="499"/>
    </location>
</feature>
<feature type="signal peptide" evidence="3">
    <location>
        <begin position="1"/>
        <end position="21"/>
    </location>
</feature>
<organism evidence="4 5">
    <name type="scientific">Massarina eburnea CBS 473.64</name>
    <dbReference type="NCBI Taxonomy" id="1395130"/>
    <lineage>
        <taxon>Eukaryota</taxon>
        <taxon>Fungi</taxon>
        <taxon>Dikarya</taxon>
        <taxon>Ascomycota</taxon>
        <taxon>Pezizomycotina</taxon>
        <taxon>Dothideomycetes</taxon>
        <taxon>Pleosporomycetidae</taxon>
        <taxon>Pleosporales</taxon>
        <taxon>Massarineae</taxon>
        <taxon>Massarinaceae</taxon>
        <taxon>Massarina</taxon>
    </lineage>
</organism>
<proteinExistence type="predicted"/>
<accession>A0A6A6S0A1</accession>
<feature type="region of interest" description="Disordered" evidence="1">
    <location>
        <begin position="98"/>
        <end position="137"/>
    </location>
</feature>
<dbReference type="OrthoDB" id="3771823at2759"/>
<gene>
    <name evidence="4" type="ORF">P280DRAFT_27676</name>
</gene>
<evidence type="ECO:0000256" key="3">
    <source>
        <dbReference type="SAM" id="SignalP"/>
    </source>
</evidence>
<keyword evidence="5" id="KW-1185">Reference proteome</keyword>
<sequence length="533" mass="60009">MSPSLPLILAFFFSTLPSITALPISTDQHKELLKRSPSSKRDVGIGFGITIAAILSLMIVFYLGFRRGKMGSWLWWRTPTPSESNAATKKMASPTLSFEPTIGRRSNTSTSGHTVTSPKPGLNRSTTGLSGKTISSPQTIHSSTFSPQFSSIPERSNENLQPVTERKLEDFGLGVEQVIHEIGTSSPRPTSALTATTTKSMTKSDWIRNTHMSTSTSGEYKRKSFWDAYRKSGFSDATTKEIRNPRPSLEERKTRGSFEDWRADYAPSRRMTHATYRTTGSKSFFCAAAAEIEEQDREYEALQVQLNDHLASQIALQLKEEKRVSEETLVSPVSPVVPKVPWTMPDTPPETPPETPPMPTSPTFPMPVVIKASPLIDGSEWSYGSEDEDGDEKEDELTMFRAKEMYAEKVSEEEMYAAKVSEEEMDAAEVCEEERYAQKVSEEMYLEKEVEKEMGSEKDGKEMSSEKDGEEMEPKKDGEETKPKKDDETRPKKEGEDEMDWAGLEWLRKVYNERRSRYLSGSNQFKTVYIGDS</sequence>
<evidence type="ECO:0000313" key="4">
    <source>
        <dbReference type="EMBL" id="KAF2640113.1"/>
    </source>
</evidence>
<evidence type="ECO:0000256" key="2">
    <source>
        <dbReference type="SAM" id="Phobius"/>
    </source>
</evidence>
<evidence type="ECO:0000256" key="1">
    <source>
        <dbReference type="SAM" id="MobiDB-lite"/>
    </source>
</evidence>
<dbReference type="EMBL" id="MU006785">
    <property type="protein sequence ID" value="KAF2640113.1"/>
    <property type="molecule type" value="Genomic_DNA"/>
</dbReference>
<feature type="compositionally biased region" description="Basic and acidic residues" evidence="1">
    <location>
        <begin position="446"/>
        <end position="495"/>
    </location>
</feature>
<name>A0A6A6S0A1_9PLEO</name>
<feature type="compositionally biased region" description="Pro residues" evidence="1">
    <location>
        <begin position="346"/>
        <end position="361"/>
    </location>
</feature>
<protein>
    <submittedName>
        <fullName evidence="4">Uncharacterized protein</fullName>
    </submittedName>
</protein>
<feature type="chain" id="PRO_5025443327" evidence="3">
    <location>
        <begin position="22"/>
        <end position="533"/>
    </location>
</feature>
<feature type="transmembrane region" description="Helical" evidence="2">
    <location>
        <begin position="45"/>
        <end position="65"/>
    </location>
</feature>